<gene>
    <name evidence="2" type="ORF">TDUB1175_LOCUS20390</name>
</gene>
<dbReference type="EMBL" id="HBED01040535">
    <property type="protein sequence ID" value="CAD8321974.1"/>
    <property type="molecule type" value="Transcribed_RNA"/>
</dbReference>
<name>A0A7R9WFA6_9STRA</name>
<proteinExistence type="predicted"/>
<protein>
    <submittedName>
        <fullName evidence="2">Uncharacterized protein</fullName>
    </submittedName>
</protein>
<keyword evidence="1" id="KW-0732">Signal</keyword>
<reference evidence="2" key="1">
    <citation type="submission" date="2021-01" db="EMBL/GenBank/DDBJ databases">
        <authorList>
            <person name="Corre E."/>
            <person name="Pelletier E."/>
            <person name="Niang G."/>
            <person name="Scheremetjew M."/>
            <person name="Finn R."/>
            <person name="Kale V."/>
            <person name="Holt S."/>
            <person name="Cochrane G."/>
            <person name="Meng A."/>
            <person name="Brown T."/>
            <person name="Cohen L."/>
        </authorList>
    </citation>
    <scope>NUCLEOTIDE SEQUENCE</scope>
    <source>
        <strain evidence="2">CCMP147</strain>
    </source>
</reference>
<sequence>MMFLRPLVLFSLASLTASAPTKANLRNGNLYVQTACPETAPTPGDVCTIDEDVECGYIGQEMPTYNEDGSCSGPFTCTPTFYCTCFESVWHCYTFGLIPCKGNEPGKAFDSCDP</sequence>
<evidence type="ECO:0000313" key="2">
    <source>
        <dbReference type="EMBL" id="CAD8321974.1"/>
    </source>
</evidence>
<dbReference type="AlphaFoldDB" id="A0A7R9WFA6"/>
<feature type="signal peptide" evidence="1">
    <location>
        <begin position="1"/>
        <end position="18"/>
    </location>
</feature>
<feature type="chain" id="PRO_5031527998" evidence="1">
    <location>
        <begin position="19"/>
        <end position="114"/>
    </location>
</feature>
<evidence type="ECO:0000256" key="1">
    <source>
        <dbReference type="SAM" id="SignalP"/>
    </source>
</evidence>
<accession>A0A7R9WFA6</accession>
<organism evidence="2">
    <name type="scientific">Pseudictyota dubia</name>
    <dbReference type="NCBI Taxonomy" id="2749911"/>
    <lineage>
        <taxon>Eukaryota</taxon>
        <taxon>Sar</taxon>
        <taxon>Stramenopiles</taxon>
        <taxon>Ochrophyta</taxon>
        <taxon>Bacillariophyta</taxon>
        <taxon>Mediophyceae</taxon>
        <taxon>Biddulphiophycidae</taxon>
        <taxon>Eupodiscales</taxon>
        <taxon>Odontellaceae</taxon>
        <taxon>Pseudictyota</taxon>
    </lineage>
</organism>